<evidence type="ECO:0000256" key="4">
    <source>
        <dbReference type="ARBA" id="ARBA00022989"/>
    </source>
</evidence>
<dbReference type="CDD" id="cd06574">
    <property type="entry name" value="TM_PBP1_branched-chain-AA_like"/>
    <property type="match status" value="1"/>
</dbReference>
<name>A0A2I1L506_9LACT</name>
<evidence type="ECO:0000256" key="2">
    <source>
        <dbReference type="ARBA" id="ARBA00022475"/>
    </source>
</evidence>
<dbReference type="PANTHER" id="PTHR32196:SF69">
    <property type="entry name" value="BRANCHED-CHAIN AMINO ACID TRANSPORT SYSTEM, PERMEASE PROTEIN"/>
    <property type="match status" value="1"/>
</dbReference>
<dbReference type="AlphaFoldDB" id="A0A2I1L506"/>
<accession>A0A2I1L506</accession>
<evidence type="ECO:0000313" key="6">
    <source>
        <dbReference type="EMBL" id="RAV77374.1"/>
    </source>
</evidence>
<reference evidence="6 7" key="1">
    <citation type="submission" date="2018-04" db="EMBL/GenBank/DDBJ databases">
        <title>Aerococcus urinae genomes.</title>
        <authorList>
            <person name="Hilt E."/>
            <person name="Gilbert N.M."/>
            <person name="Thomas-White K."/>
            <person name="Putonti C."/>
            <person name="Lewis A.L."/>
            <person name="Visck K.L."/>
            <person name="Wolfe A.J."/>
        </authorList>
    </citation>
    <scope>NUCLEOTIDE SEQUENCE [LARGE SCALE GENOMIC DNA]</scope>
    <source>
        <strain evidence="6 7">UMB7480</strain>
    </source>
</reference>
<evidence type="ECO:0000256" key="5">
    <source>
        <dbReference type="ARBA" id="ARBA00023136"/>
    </source>
</evidence>
<keyword evidence="5" id="KW-0472">Membrane</keyword>
<sequence length="299" mass="31246">MIDLITSALSEGSIWAVMGLGIYISFRILNAPDMTTEGSFTLGAALGVQAIHFGIHPLIAILISFLGGMAGGAITGLLTTKLSINPLLAGIITMTGLYSVNLKIMGSANISLTGQKTLKTILEPLNLGRNIDTIVIGLVVSAIVICLMSLFFKTEMGQALIATGDNLVMAKSLGIDTHEMTMLGYMLANGLIAVAGVLVANSNGYADISMGIGTVVIGLAAIIIGEVLFPNVSLSMRLATIVAGSIVYRLLLGLVLMLKFEANDFKLFSAIIVGLCLAIPTIRSKMGSGRTKNIRSKEA</sequence>
<comment type="subcellular location">
    <subcellularLocation>
        <location evidence="1">Cell membrane</location>
        <topology evidence="1">Multi-pass membrane protein</topology>
    </subcellularLocation>
</comment>
<evidence type="ECO:0000256" key="3">
    <source>
        <dbReference type="ARBA" id="ARBA00022692"/>
    </source>
</evidence>
<dbReference type="Proteomes" id="UP000251923">
    <property type="component" value="Unassembled WGS sequence"/>
</dbReference>
<dbReference type="Pfam" id="PF02653">
    <property type="entry name" value="BPD_transp_2"/>
    <property type="match status" value="1"/>
</dbReference>
<keyword evidence="2" id="KW-1003">Cell membrane</keyword>
<keyword evidence="3" id="KW-0812">Transmembrane</keyword>
<dbReference type="InterPro" id="IPR001851">
    <property type="entry name" value="ABC_transp_permease"/>
</dbReference>
<dbReference type="EMBL" id="QMHM01000026">
    <property type="protein sequence ID" value="RAV77374.1"/>
    <property type="molecule type" value="Genomic_DNA"/>
</dbReference>
<protein>
    <submittedName>
        <fullName evidence="6">ABC transporter permease</fullName>
    </submittedName>
</protein>
<gene>
    <name evidence="6" type="ORF">DBT54_08990</name>
</gene>
<evidence type="ECO:0000256" key="1">
    <source>
        <dbReference type="ARBA" id="ARBA00004651"/>
    </source>
</evidence>
<dbReference type="GO" id="GO:0022857">
    <property type="term" value="F:transmembrane transporter activity"/>
    <property type="evidence" value="ECO:0007669"/>
    <property type="project" value="InterPro"/>
</dbReference>
<evidence type="ECO:0000313" key="7">
    <source>
        <dbReference type="Proteomes" id="UP000251923"/>
    </source>
</evidence>
<organism evidence="6 7">
    <name type="scientific">Aerococcus urinae</name>
    <dbReference type="NCBI Taxonomy" id="1376"/>
    <lineage>
        <taxon>Bacteria</taxon>
        <taxon>Bacillati</taxon>
        <taxon>Bacillota</taxon>
        <taxon>Bacilli</taxon>
        <taxon>Lactobacillales</taxon>
        <taxon>Aerococcaceae</taxon>
        <taxon>Aerococcus</taxon>
    </lineage>
</organism>
<keyword evidence="4" id="KW-1133">Transmembrane helix</keyword>
<proteinExistence type="predicted"/>
<dbReference type="PANTHER" id="PTHR32196">
    <property type="entry name" value="ABC TRANSPORTER PERMEASE PROTEIN YPHD-RELATED-RELATED"/>
    <property type="match status" value="1"/>
</dbReference>
<comment type="caution">
    <text evidence="6">The sequence shown here is derived from an EMBL/GenBank/DDBJ whole genome shotgun (WGS) entry which is preliminary data.</text>
</comment>
<dbReference type="GO" id="GO:0005886">
    <property type="term" value="C:plasma membrane"/>
    <property type="evidence" value="ECO:0007669"/>
    <property type="project" value="UniProtKB-SubCell"/>
</dbReference>